<dbReference type="Proteomes" id="UP000244940">
    <property type="component" value="Unassembled WGS sequence"/>
</dbReference>
<feature type="chain" id="PRO_5015774505" evidence="1">
    <location>
        <begin position="24"/>
        <end position="234"/>
    </location>
</feature>
<dbReference type="AlphaFoldDB" id="A0A2U2CIH9"/>
<accession>A0A2U2CIH9</accession>
<organism evidence="2 3">
    <name type="scientific">Pararhodobacter marinus</name>
    <dbReference type="NCBI Taxonomy" id="2184063"/>
    <lineage>
        <taxon>Bacteria</taxon>
        <taxon>Pseudomonadati</taxon>
        <taxon>Pseudomonadota</taxon>
        <taxon>Alphaproteobacteria</taxon>
        <taxon>Rhodobacterales</taxon>
        <taxon>Paracoccaceae</taxon>
        <taxon>Pararhodobacter</taxon>
    </lineage>
</organism>
<feature type="signal peptide" evidence="1">
    <location>
        <begin position="1"/>
        <end position="23"/>
    </location>
</feature>
<dbReference type="GeneID" id="94363525"/>
<evidence type="ECO:0000256" key="1">
    <source>
        <dbReference type="SAM" id="SignalP"/>
    </source>
</evidence>
<dbReference type="EMBL" id="QEYD01000001">
    <property type="protein sequence ID" value="PWE31688.1"/>
    <property type="molecule type" value="Genomic_DNA"/>
</dbReference>
<sequence>MEARLRLLAATAAMAGFALPAFAEDFVPPAGCTLTMTEQARDCTVSQHFICENAPGHRWRISFDGQGAFYINEIDAEAQWLRDRSLPDGAWTMTEQPAADPASISTLFDTGRDDWAFVERRPSGERVRVEGYDRLLGQTVVIDGEELERTQYSFRTLTMDGTELSVSSGEEYASRRHSRFFAGLRTTEIDGESVTTDRSPVAFVFEGEPGFGSTMPLHGCGQMMSALTRPEDHA</sequence>
<reference evidence="2 3" key="1">
    <citation type="submission" date="2018-05" db="EMBL/GenBank/DDBJ databases">
        <title>Pararhodobacter marina sp. nov., isolated from deep-sea water of the Indian Ocean.</title>
        <authorList>
            <person name="Lai Q.Sr."/>
            <person name="Liu X."/>
            <person name="Shao Z."/>
        </authorList>
    </citation>
    <scope>NUCLEOTIDE SEQUENCE [LARGE SCALE GENOMIC DNA]</scope>
    <source>
        <strain evidence="2 3">CIC4N-9</strain>
    </source>
</reference>
<proteinExistence type="predicted"/>
<evidence type="ECO:0000313" key="2">
    <source>
        <dbReference type="EMBL" id="PWE31688.1"/>
    </source>
</evidence>
<comment type="caution">
    <text evidence="2">The sequence shown here is derived from an EMBL/GenBank/DDBJ whole genome shotgun (WGS) entry which is preliminary data.</text>
</comment>
<evidence type="ECO:0000313" key="3">
    <source>
        <dbReference type="Proteomes" id="UP000244940"/>
    </source>
</evidence>
<name>A0A2U2CIH9_9RHOB</name>
<dbReference type="RefSeq" id="WP_109531489.1">
    <property type="nucleotide sequence ID" value="NZ_QEYD01000001.1"/>
</dbReference>
<protein>
    <submittedName>
        <fullName evidence="2">Uncharacterized protein</fullName>
    </submittedName>
</protein>
<dbReference type="OrthoDB" id="7844595at2"/>
<keyword evidence="1" id="KW-0732">Signal</keyword>
<gene>
    <name evidence="2" type="ORF">C4N9_01350</name>
</gene>
<keyword evidence="3" id="KW-1185">Reference proteome</keyword>